<evidence type="ECO:0000256" key="1">
    <source>
        <dbReference type="SAM" id="Phobius"/>
    </source>
</evidence>
<organism evidence="2 3">
    <name type="scientific">Streptomyces chrestomyceticus JCM 4735</name>
    <dbReference type="NCBI Taxonomy" id="1306181"/>
    <lineage>
        <taxon>Bacteria</taxon>
        <taxon>Bacillati</taxon>
        <taxon>Actinomycetota</taxon>
        <taxon>Actinomycetes</taxon>
        <taxon>Kitasatosporales</taxon>
        <taxon>Streptomycetaceae</taxon>
        <taxon>Streptomyces</taxon>
    </lineage>
</organism>
<feature type="transmembrane region" description="Helical" evidence="1">
    <location>
        <begin position="72"/>
        <end position="93"/>
    </location>
</feature>
<gene>
    <name evidence="2" type="ORF">OEIGOIKO_07391</name>
</gene>
<feature type="transmembrane region" description="Helical" evidence="1">
    <location>
        <begin position="31"/>
        <end position="57"/>
    </location>
</feature>
<evidence type="ECO:0000313" key="3">
    <source>
        <dbReference type="Proteomes" id="UP000287830"/>
    </source>
</evidence>
<reference evidence="2 3" key="1">
    <citation type="submission" date="2018-11" db="EMBL/GenBank/DDBJ databases">
        <title>Whole genome sequence of Streptomyces chrestomyceticus NBRC 13444(T).</title>
        <authorList>
            <person name="Komaki H."/>
            <person name="Tamura T."/>
        </authorList>
    </citation>
    <scope>NUCLEOTIDE SEQUENCE [LARGE SCALE GENOMIC DNA]</scope>
    <source>
        <strain evidence="2 3">NBRC 13444</strain>
    </source>
</reference>
<sequence>MLTTVAFSTASPDRLGTWARRETRGTTLQRYVYGTAPGPGVSLFIATGAPVVAMVWLPGHVGSVLEPAPRPAAALVLVANAWICVAVSFAVAFQADSLVEDEGALEFRAENPRSGATASTSPSPS</sequence>
<proteinExistence type="predicted"/>
<dbReference type="AlphaFoldDB" id="A0A7U9Q2I9"/>
<keyword evidence="1" id="KW-1133">Transmembrane helix</keyword>
<dbReference type="EMBL" id="BHZC01000001">
    <property type="protein sequence ID" value="GCD39535.1"/>
    <property type="molecule type" value="Genomic_DNA"/>
</dbReference>
<evidence type="ECO:0000313" key="2">
    <source>
        <dbReference type="EMBL" id="GCD39535.1"/>
    </source>
</evidence>
<comment type="caution">
    <text evidence="2">The sequence shown here is derived from an EMBL/GenBank/DDBJ whole genome shotgun (WGS) entry which is preliminary data.</text>
</comment>
<protein>
    <submittedName>
        <fullName evidence="2">Uncharacterized protein</fullName>
    </submittedName>
</protein>
<name>A0A7U9Q2I9_9ACTN</name>
<keyword evidence="1" id="KW-0812">Transmembrane</keyword>
<accession>A0A7U9Q2I9</accession>
<keyword evidence="1" id="KW-0472">Membrane</keyword>
<dbReference type="Proteomes" id="UP000287830">
    <property type="component" value="Unassembled WGS sequence"/>
</dbReference>